<dbReference type="OrthoDB" id="258495at2759"/>
<keyword evidence="4" id="KW-1185">Reference proteome</keyword>
<feature type="domain" description="B30.2/SPRY" evidence="2">
    <location>
        <begin position="132"/>
        <end position="324"/>
    </location>
</feature>
<dbReference type="InterPro" id="IPR013320">
    <property type="entry name" value="ConA-like_dom_sf"/>
</dbReference>
<dbReference type="Pfam" id="PF00622">
    <property type="entry name" value="SPRY"/>
    <property type="match status" value="1"/>
</dbReference>
<dbReference type="Gene3D" id="2.60.120.920">
    <property type="match status" value="1"/>
</dbReference>
<protein>
    <submittedName>
        <fullName evidence="3">834_t:CDS:1</fullName>
    </submittedName>
</protein>
<evidence type="ECO:0000313" key="4">
    <source>
        <dbReference type="Proteomes" id="UP000789572"/>
    </source>
</evidence>
<dbReference type="InterPro" id="IPR001870">
    <property type="entry name" value="B30.2/SPRY"/>
</dbReference>
<dbReference type="Proteomes" id="UP000789572">
    <property type="component" value="Unassembled WGS sequence"/>
</dbReference>
<dbReference type="PANTHER" id="PTHR12864">
    <property type="entry name" value="RAN BINDING PROTEIN 9-RELATED"/>
    <property type="match status" value="1"/>
</dbReference>
<reference evidence="3" key="1">
    <citation type="submission" date="2021-06" db="EMBL/GenBank/DDBJ databases">
        <authorList>
            <person name="Kallberg Y."/>
            <person name="Tangrot J."/>
            <person name="Rosling A."/>
        </authorList>
    </citation>
    <scope>NUCLEOTIDE SEQUENCE</scope>
    <source>
        <strain evidence="3">IA702</strain>
    </source>
</reference>
<evidence type="ECO:0000259" key="2">
    <source>
        <dbReference type="PROSITE" id="PS50188"/>
    </source>
</evidence>
<dbReference type="InterPro" id="IPR050618">
    <property type="entry name" value="Ubq-SigPath_Reg"/>
</dbReference>
<dbReference type="SMART" id="SM00449">
    <property type="entry name" value="SPRY"/>
    <property type="match status" value="1"/>
</dbReference>
<feature type="region of interest" description="Disordered" evidence="1">
    <location>
        <begin position="126"/>
        <end position="158"/>
    </location>
</feature>
<organism evidence="3 4">
    <name type="scientific">Paraglomus occultum</name>
    <dbReference type="NCBI Taxonomy" id="144539"/>
    <lineage>
        <taxon>Eukaryota</taxon>
        <taxon>Fungi</taxon>
        <taxon>Fungi incertae sedis</taxon>
        <taxon>Mucoromycota</taxon>
        <taxon>Glomeromycotina</taxon>
        <taxon>Glomeromycetes</taxon>
        <taxon>Paraglomerales</taxon>
        <taxon>Paraglomeraceae</taxon>
        <taxon>Paraglomus</taxon>
    </lineage>
</organism>
<dbReference type="PROSITE" id="PS50188">
    <property type="entry name" value="B302_SPRY"/>
    <property type="match status" value="1"/>
</dbReference>
<dbReference type="EMBL" id="CAJVPJ010000936">
    <property type="protein sequence ID" value="CAG8566387.1"/>
    <property type="molecule type" value="Genomic_DNA"/>
</dbReference>
<evidence type="ECO:0000256" key="1">
    <source>
        <dbReference type="SAM" id="MobiDB-lite"/>
    </source>
</evidence>
<name>A0A9N9FZA1_9GLOM</name>
<feature type="compositionally biased region" description="Basic and acidic residues" evidence="1">
    <location>
        <begin position="47"/>
        <end position="60"/>
    </location>
</feature>
<comment type="caution">
    <text evidence="3">The sequence shown here is derived from an EMBL/GenBank/DDBJ whole genome shotgun (WGS) entry which is preliminary data.</text>
</comment>
<dbReference type="AlphaFoldDB" id="A0A9N9FZA1"/>
<accession>A0A9N9FZA1</accession>
<dbReference type="InterPro" id="IPR003877">
    <property type="entry name" value="SPRY_dom"/>
</dbReference>
<proteinExistence type="predicted"/>
<evidence type="ECO:0000313" key="3">
    <source>
        <dbReference type="EMBL" id="CAG8566387.1"/>
    </source>
</evidence>
<dbReference type="InterPro" id="IPR043136">
    <property type="entry name" value="B30.2/SPRY_sf"/>
</dbReference>
<gene>
    <name evidence="3" type="ORF">POCULU_LOCUS5770</name>
</gene>
<dbReference type="SUPFAM" id="SSF49899">
    <property type="entry name" value="Concanavalin A-like lectins/glucanases"/>
    <property type="match status" value="1"/>
</dbReference>
<feature type="region of interest" description="Disordered" evidence="1">
    <location>
        <begin position="1"/>
        <end position="60"/>
    </location>
</feature>
<sequence>MSTNPYPQQTDHESGNVTPPYENEPSAPEPTIRKRQKHKASANTYEAGEKFARDYPPQEKLPSDTDISYIISNGGVAACRFDLDPQFATRQQTTISDDGRIIQFHGKEDSVVQAVQTNYPLFVPSLTGDAINTTRDESNESNENNESNNVNREQDKTNVEDDVIIQIPMSTSMLASETIMPEKSSKLSSNALSKIDQKHSLHADYNPENALYYYEITVLSNTDPKNTTIAIGLATKPYPPFRLPGWNLYSVGYHSDGCKFNDAFKGYSYGPEWGKVGDIVGCGYFAATGRVFFTKNGQTLGTAFASIRHLWYPTIGADGPCKFR</sequence>